<keyword evidence="3" id="KW-0067">ATP-binding</keyword>
<keyword evidence="4" id="KW-1185">Reference proteome</keyword>
<dbReference type="OrthoDB" id="9792240at2"/>
<dbReference type="RefSeq" id="WP_021760923.1">
    <property type="nucleotide sequence ID" value="NC_022444.1"/>
</dbReference>
<sequence>MDATKNIAVECAMGRCLFSHHAHVVEDFGKHCDLPPRSLYHVSLVLDELLTNIAAYGYLDQDRHHVCVSLSQEGDDIIMTVEDDALPFNILEAPLPDVTLPPEDRAKPVGGLGILLVRRLTDSITYERRDNKNILTLRKRMPHCRVKGENSHERDNAPAR</sequence>
<organism evidence="3 4">
    <name type="scientific">Megalodesulfovibrio gigas (strain ATCC 19364 / DSM 1382 / NCIMB 9332 / VKM B-1759)</name>
    <name type="common">Desulfovibrio gigas</name>
    <dbReference type="NCBI Taxonomy" id="1121448"/>
    <lineage>
        <taxon>Bacteria</taxon>
        <taxon>Pseudomonadati</taxon>
        <taxon>Thermodesulfobacteriota</taxon>
        <taxon>Desulfovibrionia</taxon>
        <taxon>Desulfovibrionales</taxon>
        <taxon>Desulfovibrionaceae</taxon>
        <taxon>Megalodesulfovibrio</taxon>
    </lineage>
</organism>
<dbReference type="PATRIC" id="fig|1121448.10.peg.2175"/>
<feature type="domain" description="Histidine kinase/HSP90-like ATPase" evidence="2">
    <location>
        <begin position="22"/>
        <end position="139"/>
    </location>
</feature>
<reference evidence="3 4" key="1">
    <citation type="journal article" date="2013" name="J. Bacteriol.">
        <title>Roles of HynAB and Ech, the only two hydrogenases found in the model sulfate reducer Desulfovibrio gigas.</title>
        <authorList>
            <person name="Morais-Silva F.O."/>
            <person name="Santos C.I."/>
            <person name="Rodrigues R."/>
            <person name="Pereira I.A."/>
            <person name="Rodrigues-Pousada C."/>
        </authorList>
    </citation>
    <scope>NUCLEOTIDE SEQUENCE [LARGE SCALE GENOMIC DNA]</scope>
    <source>
        <strain evidence="4">ATCC 19364 / DSM 1382 / NCIMB 9332 / VKM B-1759</strain>
    </source>
</reference>
<dbReference type="eggNOG" id="COG2172">
    <property type="taxonomic scope" value="Bacteria"/>
</dbReference>
<protein>
    <submittedName>
        <fullName evidence="3">Putative ATPase ATP-binding domain-containing protein</fullName>
    </submittedName>
</protein>
<dbReference type="KEGG" id="dgg:DGI_2222"/>
<keyword evidence="1" id="KW-0418">Kinase</keyword>
<dbReference type="InterPro" id="IPR003594">
    <property type="entry name" value="HATPase_dom"/>
</dbReference>
<dbReference type="CDD" id="cd16936">
    <property type="entry name" value="HATPase_RsbW-like"/>
    <property type="match status" value="1"/>
</dbReference>
<dbReference type="AlphaFoldDB" id="T2GDI9"/>
<dbReference type="GO" id="GO:0005524">
    <property type="term" value="F:ATP binding"/>
    <property type="evidence" value="ECO:0007669"/>
    <property type="project" value="UniProtKB-KW"/>
</dbReference>
<evidence type="ECO:0000256" key="1">
    <source>
        <dbReference type="ARBA" id="ARBA00022527"/>
    </source>
</evidence>
<proteinExistence type="predicted"/>
<keyword evidence="3" id="KW-0547">Nucleotide-binding</keyword>
<dbReference type="SUPFAM" id="SSF55874">
    <property type="entry name" value="ATPase domain of HSP90 chaperone/DNA topoisomerase II/histidine kinase"/>
    <property type="match status" value="1"/>
</dbReference>
<name>T2GDI9_MEGG1</name>
<gene>
    <name evidence="3" type="ORF">DGI_2222</name>
</gene>
<dbReference type="PANTHER" id="PTHR35526:SF6">
    <property type="entry name" value="SLR1861 PROTEIN"/>
    <property type="match status" value="1"/>
</dbReference>
<dbReference type="PANTHER" id="PTHR35526">
    <property type="entry name" value="ANTI-SIGMA-F FACTOR RSBW-RELATED"/>
    <property type="match status" value="1"/>
</dbReference>
<dbReference type="Proteomes" id="UP000016587">
    <property type="component" value="Chromosome"/>
</dbReference>
<dbReference type="Gene3D" id="3.30.565.10">
    <property type="entry name" value="Histidine kinase-like ATPase, C-terminal domain"/>
    <property type="match status" value="1"/>
</dbReference>
<dbReference type="Pfam" id="PF13581">
    <property type="entry name" value="HATPase_c_2"/>
    <property type="match status" value="1"/>
</dbReference>
<evidence type="ECO:0000259" key="2">
    <source>
        <dbReference type="Pfam" id="PF13581"/>
    </source>
</evidence>
<evidence type="ECO:0000313" key="4">
    <source>
        <dbReference type="Proteomes" id="UP000016587"/>
    </source>
</evidence>
<evidence type="ECO:0000313" key="3">
    <source>
        <dbReference type="EMBL" id="AGW13977.1"/>
    </source>
</evidence>
<keyword evidence="1" id="KW-0723">Serine/threonine-protein kinase</keyword>
<reference evidence="4" key="2">
    <citation type="submission" date="2013-07" db="EMBL/GenBank/DDBJ databases">
        <authorList>
            <person name="Morais-Silva F.O."/>
            <person name="Rezende A.M."/>
            <person name="Pimentel C."/>
            <person name="Resende D.M."/>
            <person name="Santos C.I."/>
            <person name="Clemente C."/>
            <person name="de Oliveira L.M."/>
            <person name="da Silva S.M."/>
            <person name="Costa D.A."/>
            <person name="Varela-Raposo A."/>
            <person name="Horacio E.C.A."/>
            <person name="Matos M."/>
            <person name="Flores O."/>
            <person name="Ruiz J.C."/>
            <person name="Rodrigues-Pousada C."/>
        </authorList>
    </citation>
    <scope>NUCLEOTIDE SEQUENCE [LARGE SCALE GENOMIC DNA]</scope>
    <source>
        <strain evidence="4">ATCC 19364 / DSM 1382 / NCIMB 9332 / VKM B-1759</strain>
    </source>
</reference>
<dbReference type="InterPro" id="IPR036890">
    <property type="entry name" value="HATPase_C_sf"/>
</dbReference>
<keyword evidence="1" id="KW-0808">Transferase</keyword>
<accession>T2GDI9</accession>
<dbReference type="GO" id="GO:0004674">
    <property type="term" value="F:protein serine/threonine kinase activity"/>
    <property type="evidence" value="ECO:0007669"/>
    <property type="project" value="UniProtKB-KW"/>
</dbReference>
<dbReference type="InterPro" id="IPR050267">
    <property type="entry name" value="Anti-sigma-factor_SerPK"/>
</dbReference>
<dbReference type="HOGENOM" id="CLU_090336_24_1_7"/>
<dbReference type="EMBL" id="CP006585">
    <property type="protein sequence ID" value="AGW13977.1"/>
    <property type="molecule type" value="Genomic_DNA"/>
</dbReference>
<dbReference type="STRING" id="1121448.DGI_2222"/>